<sequence>MKIYRHGDTYIAPKGSFFDGNVRIDGNFIVPPETHFWGNLIVTGSLELGPLSTVGGRVESKRVVIGHDTKIKGAVVVAEDATVCDNARLSAIRAGGNIILRPGIVVGDVSSDETIYVYGKIASERLVGRAVKVYGT</sequence>
<name>A0A498GZ60_9EURY</name>
<proteinExistence type="predicted"/>
<reference evidence="1 2" key="1">
    <citation type="journal article" date="2015" name="Int. J. Syst. Evol. Microbiol.">
        <title>Methanoculleus taiwanensis sp. nov., a methanogen isolated from deep marine sediment at the deformation front area near Taiwan.</title>
        <authorList>
            <person name="Weng C.Y."/>
            <person name="Chen S.C."/>
            <person name="Lai M.C."/>
            <person name="Wu S.Y."/>
            <person name="Lin S."/>
            <person name="Yang T.F."/>
            <person name="Chen P.C."/>
        </authorList>
    </citation>
    <scope>NUCLEOTIDE SEQUENCE [LARGE SCALE GENOMIC DNA]</scope>
    <source>
        <strain evidence="1 2">CYW4</strain>
    </source>
</reference>
<accession>A0A498GZ60</accession>
<comment type="caution">
    <text evidence="1">The sequence shown here is derived from an EMBL/GenBank/DDBJ whole genome shotgun (WGS) entry which is preliminary data.</text>
</comment>
<dbReference type="SUPFAM" id="SSF51161">
    <property type="entry name" value="Trimeric LpxA-like enzymes"/>
    <property type="match status" value="1"/>
</dbReference>
<protein>
    <submittedName>
        <fullName evidence="1">Cell shape determination protein CcmA</fullName>
    </submittedName>
</protein>
<dbReference type="InterPro" id="IPR011004">
    <property type="entry name" value="Trimer_LpxA-like_sf"/>
</dbReference>
<dbReference type="RefSeq" id="WP_128695043.1">
    <property type="nucleotide sequence ID" value="NZ_LHQS01000004.1"/>
</dbReference>
<dbReference type="AlphaFoldDB" id="A0A498GZ60"/>
<keyword evidence="2" id="KW-1185">Reference proteome</keyword>
<evidence type="ECO:0000313" key="2">
    <source>
        <dbReference type="Proteomes" id="UP000290932"/>
    </source>
</evidence>
<organism evidence="1 2">
    <name type="scientific">Methanoculleus taiwanensis</name>
    <dbReference type="NCBI Taxonomy" id="1550565"/>
    <lineage>
        <taxon>Archaea</taxon>
        <taxon>Methanobacteriati</taxon>
        <taxon>Methanobacteriota</taxon>
        <taxon>Stenosarchaea group</taxon>
        <taxon>Methanomicrobia</taxon>
        <taxon>Methanomicrobiales</taxon>
        <taxon>Methanomicrobiaceae</taxon>
        <taxon>Methanoculleus</taxon>
    </lineage>
</organism>
<dbReference type="Gene3D" id="2.160.10.10">
    <property type="entry name" value="Hexapeptide repeat proteins"/>
    <property type="match status" value="1"/>
</dbReference>
<dbReference type="Proteomes" id="UP000290932">
    <property type="component" value="Unassembled WGS sequence"/>
</dbReference>
<gene>
    <name evidence="1" type="ORF">ABH15_13015</name>
</gene>
<evidence type="ECO:0000313" key="1">
    <source>
        <dbReference type="EMBL" id="RXE55140.1"/>
    </source>
</evidence>
<dbReference type="OrthoDB" id="114270at2157"/>
<dbReference type="EMBL" id="LHQS01000004">
    <property type="protein sequence ID" value="RXE55140.1"/>
    <property type="molecule type" value="Genomic_DNA"/>
</dbReference>